<dbReference type="InterPro" id="IPR051130">
    <property type="entry name" value="Mito_struct-func_regulator"/>
</dbReference>
<organism evidence="2 3">
    <name type="scientific">Penicillium nalgiovense</name>
    <dbReference type="NCBI Taxonomy" id="60175"/>
    <lineage>
        <taxon>Eukaryota</taxon>
        <taxon>Fungi</taxon>
        <taxon>Dikarya</taxon>
        <taxon>Ascomycota</taxon>
        <taxon>Pezizomycotina</taxon>
        <taxon>Eurotiomycetes</taxon>
        <taxon>Eurotiomycetidae</taxon>
        <taxon>Eurotiales</taxon>
        <taxon>Aspergillaceae</taxon>
        <taxon>Penicillium</taxon>
    </lineage>
</organism>
<dbReference type="Gene3D" id="3.20.20.80">
    <property type="entry name" value="Glycosidases"/>
    <property type="match status" value="1"/>
</dbReference>
<evidence type="ECO:0000313" key="2">
    <source>
        <dbReference type="EMBL" id="OQE66441.1"/>
    </source>
</evidence>
<dbReference type="AlphaFoldDB" id="A0A1V6WU95"/>
<name>A0A1V6WU95_PENNA</name>
<dbReference type="EMBL" id="MOOB01000187">
    <property type="protein sequence ID" value="OQE66441.1"/>
    <property type="molecule type" value="Genomic_DNA"/>
</dbReference>
<evidence type="ECO:0000313" key="3">
    <source>
        <dbReference type="Proteomes" id="UP000191691"/>
    </source>
</evidence>
<gene>
    <name evidence="2" type="ORF">PENNAL_c0187G03131</name>
</gene>
<dbReference type="CDD" id="cd11577">
    <property type="entry name" value="GH71"/>
    <property type="match status" value="1"/>
</dbReference>
<feature type="chain" id="PRO_5011986031" evidence="1">
    <location>
        <begin position="20"/>
        <end position="1264"/>
    </location>
</feature>
<comment type="caution">
    <text evidence="2">The sequence shown here is derived from an EMBL/GenBank/DDBJ whole genome shotgun (WGS) entry which is preliminary data.</text>
</comment>
<dbReference type="Proteomes" id="UP000191691">
    <property type="component" value="Unassembled WGS sequence"/>
</dbReference>
<keyword evidence="3" id="KW-1185">Reference proteome</keyword>
<dbReference type="Pfam" id="PF03659">
    <property type="entry name" value="Glyco_hydro_71"/>
    <property type="match status" value="1"/>
</dbReference>
<protein>
    <submittedName>
        <fullName evidence="2">Uncharacterized protein</fullName>
    </submittedName>
</protein>
<dbReference type="PROSITE" id="PS51257">
    <property type="entry name" value="PROKAR_LIPOPROTEIN"/>
    <property type="match status" value="1"/>
</dbReference>
<dbReference type="STRING" id="60175.A0A1V6WU95"/>
<dbReference type="GO" id="GO:0051118">
    <property type="term" value="F:glucan endo-1,3-alpha-glucosidase activity"/>
    <property type="evidence" value="ECO:0007669"/>
    <property type="project" value="InterPro"/>
</dbReference>
<reference evidence="3" key="1">
    <citation type="journal article" date="2017" name="Nat. Microbiol.">
        <title>Global analysis of biosynthetic gene clusters reveals vast potential of secondary metabolite production in Penicillium species.</title>
        <authorList>
            <person name="Nielsen J.C."/>
            <person name="Grijseels S."/>
            <person name="Prigent S."/>
            <person name="Ji B."/>
            <person name="Dainat J."/>
            <person name="Nielsen K.F."/>
            <person name="Frisvad J.C."/>
            <person name="Workman M."/>
            <person name="Nielsen J."/>
        </authorList>
    </citation>
    <scope>NUCLEOTIDE SEQUENCE [LARGE SCALE GENOMIC DNA]</scope>
    <source>
        <strain evidence="3">IBT 13039</strain>
    </source>
</reference>
<sequence>MRLFVAWVTALLLACRVQGAAVFAHFMVTNSANYTSSDWENDMKLAQDAHIDAFALNMAYGDLTNIKALPAAFAAADSVGFKLFFSFDYAGNGDWPSNDVINLIKQYSPHSSYFFYKGKAFVSTFEGPDRADDWPLIKLATNCFFIPSWSSLGAKPAVETGVVDGLFSWAGWPWGDEDMNTYIDASYIQYLAGMPYMMPVSPWFFTNLPGYNKNWIWRGDHLWHDRWQEVLYVQPEFVEIVSWNDYGESHYIGPLLDKAMEAFEIGQAPFNYVTDMPHDGWRDTLPYWIDMYKKGSAEVTQESIIAWYRLAPAAACGSGGTSGNTASQLQIEFPPAEIAQDRIFFSAVLGSFSGAVVSIGGDAHTVGWSSVPGDDVGVYYGSVAFDGRTGPVTVSLMRDNVIIATIEGKAISESCTNGIQNWNAWVGSATTGSAVSARTKIQLSEQKCMNGTGTYNFAGLCEFSCKYSYCPLGACTCTKMGLGYKKPNSTGVVGYPIAGEGASYSGLCNFDCNLGFCPPSACGTTEVPLSTPSVSPFLPPACTAGIGAGDLAGLCDFSCTHGFCPMNACTCTGQGAVNVMNPTTDVTGGAAPGQDPAVYGPLCAYTCQRGYCPEGACVSHAGSSTGPGLGSGSDGGSNDLYVVASVADSKSGSNIITGIAPVNIIVAPSTLTFTTTFSIEPLVTPIEVAWTTTKTVTISGHPTVTTTVTRTVQTTTFTIPEIRATQIPWWNWNITATNVANAFTTLFPSFALDPIVFGDSPNPSNIAHTVTASRTLYPPPWPWSTSSLSVEVPTPTIKFAQGGPPGPTCTSGCGTKCTSFCDTPCLLNCDDPKANESWKDPADPDPPTSHSKCTGPECHHGECTGSNCQKKGCTGSGCDNGVCLDDSCKESGCIGDDCDSSGSCDGSDCKTVGCVGTDCNGSGGCFGFHCISIGCIGLDCDSSTGKCTGPKCHKVSCTGPNCQNGMCTGEGCESEDDDCGAKEAEVCTETVYSSIVTPASTYTTETSTSCETITACSAEASTTTTTIDEESITAWLDYYNPDVILDTTAAGSLSSSIEAMFSSIYAATTTTSISSTSSSSAKPTTPTFVPIGGACGSTGNCEGDCPKGKILQCADYGRGAKCTCVTDQNPPPYGTICRSINSCTDAYYCALGDTMGMALEVANAEWHHGTVRKTARTAAFLSNRSPSSKLNVTPYQAWYGDNPDLSRLRVIGSKGEYSIPPKLKKKPTEPRTRPCILLGYEGNTNYRILQPRLFASAVACLYRP</sequence>
<dbReference type="InterPro" id="IPR005197">
    <property type="entry name" value="Glyco_hydro_71"/>
</dbReference>
<dbReference type="PANTHER" id="PTHR43173:SF33">
    <property type="entry name" value="ASCUS WALL ENDO-1,3-ALPHA-GLUCANASE-RELATED"/>
    <property type="match status" value="1"/>
</dbReference>
<evidence type="ECO:0000256" key="1">
    <source>
        <dbReference type="SAM" id="SignalP"/>
    </source>
</evidence>
<feature type="signal peptide" evidence="1">
    <location>
        <begin position="1"/>
        <end position="19"/>
    </location>
</feature>
<keyword evidence="1" id="KW-0732">Signal</keyword>
<dbReference type="PANTHER" id="PTHR43173">
    <property type="entry name" value="ABC1 FAMILY PROTEIN"/>
    <property type="match status" value="1"/>
</dbReference>
<proteinExistence type="predicted"/>
<accession>A0A1V6WU95</accession>